<keyword evidence="8" id="KW-1185">Reference proteome</keyword>
<evidence type="ECO:0000256" key="1">
    <source>
        <dbReference type="ARBA" id="ARBA00009437"/>
    </source>
</evidence>
<dbReference type="Pfam" id="PF00126">
    <property type="entry name" value="HTH_1"/>
    <property type="match status" value="1"/>
</dbReference>
<dbReference type="Pfam" id="PF03466">
    <property type="entry name" value="LysR_substrate"/>
    <property type="match status" value="1"/>
</dbReference>
<dbReference type="Gene3D" id="1.10.10.10">
    <property type="entry name" value="Winged helix-like DNA-binding domain superfamily/Winged helix DNA-binding domain"/>
    <property type="match status" value="1"/>
</dbReference>
<dbReference type="GO" id="GO:0005829">
    <property type="term" value="C:cytosol"/>
    <property type="evidence" value="ECO:0007669"/>
    <property type="project" value="TreeGrafter"/>
</dbReference>
<evidence type="ECO:0000256" key="3">
    <source>
        <dbReference type="ARBA" id="ARBA00023015"/>
    </source>
</evidence>
<gene>
    <name evidence="7" type="primary">abgR_2</name>
    <name evidence="7" type="ORF">SAMEA4384070_02553</name>
</gene>
<keyword evidence="3" id="KW-0805">Transcription regulation</keyword>
<keyword evidence="5" id="KW-0804">Transcription</keyword>
<dbReference type="Gene3D" id="3.40.190.290">
    <property type="match status" value="1"/>
</dbReference>
<evidence type="ECO:0000256" key="5">
    <source>
        <dbReference type="ARBA" id="ARBA00023163"/>
    </source>
</evidence>
<evidence type="ECO:0000259" key="6">
    <source>
        <dbReference type="PROSITE" id="PS50931"/>
    </source>
</evidence>
<dbReference type="FunFam" id="1.10.10.10:FF:000001">
    <property type="entry name" value="LysR family transcriptional regulator"/>
    <property type="match status" value="1"/>
</dbReference>
<evidence type="ECO:0000256" key="4">
    <source>
        <dbReference type="ARBA" id="ARBA00023125"/>
    </source>
</evidence>
<dbReference type="SUPFAM" id="SSF53850">
    <property type="entry name" value="Periplasmic binding protein-like II"/>
    <property type="match status" value="1"/>
</dbReference>
<dbReference type="PROSITE" id="PS50931">
    <property type="entry name" value="HTH_LYSR"/>
    <property type="match status" value="1"/>
</dbReference>
<organism evidence="7 8">
    <name type="scientific">Serratia ficaria</name>
    <dbReference type="NCBI Taxonomy" id="61651"/>
    <lineage>
        <taxon>Bacteria</taxon>
        <taxon>Pseudomonadati</taxon>
        <taxon>Pseudomonadota</taxon>
        <taxon>Gammaproteobacteria</taxon>
        <taxon>Enterobacterales</taxon>
        <taxon>Yersiniaceae</taxon>
        <taxon>Serratia</taxon>
    </lineage>
</organism>
<dbReference type="EMBL" id="LT906479">
    <property type="protein sequence ID" value="SNW01755.1"/>
    <property type="molecule type" value="Genomic_DNA"/>
</dbReference>
<dbReference type="SUPFAM" id="SSF46785">
    <property type="entry name" value="Winged helix' DNA-binding domain"/>
    <property type="match status" value="1"/>
</dbReference>
<dbReference type="OrthoDB" id="9814165at2"/>
<comment type="similarity">
    <text evidence="1">Belongs to the LysR transcriptional regulatory family.</text>
</comment>
<proteinExistence type="inferred from homology"/>
<dbReference type="STRING" id="1411141.GCA_001590885_00819"/>
<dbReference type="InterPro" id="IPR005119">
    <property type="entry name" value="LysR_subst-bd"/>
</dbReference>
<protein>
    <submittedName>
        <fullName evidence="7">HTH-type transcriptional regulator AbgR</fullName>
    </submittedName>
</protein>
<feature type="domain" description="HTH lysR-type" evidence="6">
    <location>
        <begin position="11"/>
        <end position="68"/>
    </location>
</feature>
<evidence type="ECO:0000313" key="8">
    <source>
        <dbReference type="Proteomes" id="UP000215134"/>
    </source>
</evidence>
<sequence length="311" mass="33685">MKKANLFIQRMRLRHINGFVAVAQERSLSRAADKLNLSQPALSKTLSELEALTGNLLLVRHRQGTQLTEQGEQFLGYATRVLEALAAAGHALERFDEAPARALRIGALPTAALGMLPQAIGQYQQAHPHARIQVITAKNDELLAQLKAGELEVAIGRMAEPAMMSGIAFELLLLESLLLVTRPGHPLLSETVTLERALSYPAILSPKGTVPRHNTENLLSSRGFSLPGQYVETLSASLARQMTLQFDYLWFVPSSAVKDDIAGGQLIPLPLATQGMEEAVGILTRNDGEHSDAVLAFIASVRRIAGATRHG</sequence>
<dbReference type="InterPro" id="IPR000847">
    <property type="entry name" value="LysR_HTH_N"/>
</dbReference>
<dbReference type="InterPro" id="IPR036388">
    <property type="entry name" value="WH-like_DNA-bd_sf"/>
</dbReference>
<dbReference type="InterPro" id="IPR050950">
    <property type="entry name" value="HTH-type_LysR_regulators"/>
</dbReference>
<name>A0A240C1H8_SERFI</name>
<evidence type="ECO:0000256" key="2">
    <source>
        <dbReference type="ARBA" id="ARBA00022491"/>
    </source>
</evidence>
<dbReference type="RefSeq" id="WP_061795245.1">
    <property type="nucleotide sequence ID" value="NZ_CAMIQD010000001.1"/>
</dbReference>
<evidence type="ECO:0000313" key="7">
    <source>
        <dbReference type="EMBL" id="SNW01755.1"/>
    </source>
</evidence>
<dbReference type="GO" id="GO:0003677">
    <property type="term" value="F:DNA binding"/>
    <property type="evidence" value="ECO:0007669"/>
    <property type="project" value="UniProtKB-KW"/>
</dbReference>
<dbReference type="Proteomes" id="UP000215134">
    <property type="component" value="Chromosome 1"/>
</dbReference>
<accession>A0A240C1H8</accession>
<dbReference type="GO" id="GO:0003700">
    <property type="term" value="F:DNA-binding transcription factor activity"/>
    <property type="evidence" value="ECO:0007669"/>
    <property type="project" value="InterPro"/>
</dbReference>
<keyword evidence="4" id="KW-0238">DNA-binding</keyword>
<dbReference type="AlphaFoldDB" id="A0A240C1H8"/>
<dbReference type="PANTHER" id="PTHR30419">
    <property type="entry name" value="HTH-TYPE TRANSCRIPTIONAL REGULATOR YBHD"/>
    <property type="match status" value="1"/>
</dbReference>
<reference evidence="7 8" key="1">
    <citation type="submission" date="2017-06" db="EMBL/GenBank/DDBJ databases">
        <authorList>
            <consortium name="Pathogen Informatics"/>
        </authorList>
    </citation>
    <scope>NUCLEOTIDE SEQUENCE [LARGE SCALE GENOMIC DNA]</scope>
    <source>
        <strain evidence="7 8">NCTC12148</strain>
    </source>
</reference>
<dbReference type="InterPro" id="IPR036390">
    <property type="entry name" value="WH_DNA-bd_sf"/>
</dbReference>
<dbReference type="KEGG" id="sfj:SAMEA4384070_2553"/>
<dbReference type="PANTHER" id="PTHR30419:SF8">
    <property type="entry name" value="NITROGEN ASSIMILATION TRANSCRIPTIONAL ACTIVATOR-RELATED"/>
    <property type="match status" value="1"/>
</dbReference>
<dbReference type="PRINTS" id="PR00039">
    <property type="entry name" value="HTHLYSR"/>
</dbReference>
<keyword evidence="2" id="KW-0678">Repressor</keyword>
<dbReference type="GeneID" id="75027706"/>